<dbReference type="InterPro" id="IPR003736">
    <property type="entry name" value="PAAI_dom"/>
</dbReference>
<accession>B0T5C1</accession>
<reference evidence="4" key="1">
    <citation type="submission" date="2008-01" db="EMBL/GenBank/DDBJ databases">
        <title>Complete sequence of chromosome of Caulobacter sp. K31.</title>
        <authorList>
            <consortium name="US DOE Joint Genome Institute"/>
            <person name="Copeland A."/>
            <person name="Lucas S."/>
            <person name="Lapidus A."/>
            <person name="Barry K."/>
            <person name="Glavina del Rio T."/>
            <person name="Dalin E."/>
            <person name="Tice H."/>
            <person name="Pitluck S."/>
            <person name="Bruce D."/>
            <person name="Goodwin L."/>
            <person name="Thompson L.S."/>
            <person name="Brettin T."/>
            <person name="Detter J.C."/>
            <person name="Han C."/>
            <person name="Schmutz J."/>
            <person name="Larimer F."/>
            <person name="Land M."/>
            <person name="Hauser L."/>
            <person name="Kyrpides N."/>
            <person name="Kim E."/>
            <person name="Stephens C."/>
            <person name="Richardson P."/>
        </authorList>
    </citation>
    <scope>NUCLEOTIDE SEQUENCE [LARGE SCALE GENOMIC DNA]</scope>
    <source>
        <strain evidence="4">K31</strain>
    </source>
</reference>
<protein>
    <submittedName>
        <fullName evidence="4">Thioesterase superfamily protein</fullName>
    </submittedName>
</protein>
<evidence type="ECO:0000313" key="4">
    <source>
        <dbReference type="EMBL" id="ABZ69479.1"/>
    </source>
</evidence>
<dbReference type="NCBIfam" id="TIGR00369">
    <property type="entry name" value="unchar_dom_1"/>
    <property type="match status" value="1"/>
</dbReference>
<dbReference type="OrthoDB" id="9813282at2"/>
<dbReference type="eggNOG" id="COG2050">
    <property type="taxonomic scope" value="Bacteria"/>
</dbReference>
<dbReference type="GO" id="GO:0061522">
    <property type="term" value="F:1,4-dihydroxy-2-naphthoyl-CoA thioesterase activity"/>
    <property type="evidence" value="ECO:0007669"/>
    <property type="project" value="TreeGrafter"/>
</dbReference>
<dbReference type="PANTHER" id="PTHR43240">
    <property type="entry name" value="1,4-DIHYDROXY-2-NAPHTHOYL-COA THIOESTERASE 1"/>
    <property type="match status" value="1"/>
</dbReference>
<keyword evidence="1" id="KW-0378">Hydrolase</keyword>
<evidence type="ECO:0000256" key="1">
    <source>
        <dbReference type="ARBA" id="ARBA00022801"/>
    </source>
</evidence>
<dbReference type="InterPro" id="IPR029069">
    <property type="entry name" value="HotDog_dom_sf"/>
</dbReference>
<dbReference type="KEGG" id="cak:Caul_0342"/>
<feature type="domain" description="Thioesterase" evidence="3">
    <location>
        <begin position="60"/>
        <end position="135"/>
    </location>
</feature>
<dbReference type="HOGENOM" id="CLU_089876_13_4_5"/>
<dbReference type="AlphaFoldDB" id="B0T5C1"/>
<name>B0T5C1_CAUSK</name>
<organism evidence="4">
    <name type="scientific">Caulobacter sp. (strain K31)</name>
    <dbReference type="NCBI Taxonomy" id="366602"/>
    <lineage>
        <taxon>Bacteria</taxon>
        <taxon>Pseudomonadati</taxon>
        <taxon>Pseudomonadota</taxon>
        <taxon>Alphaproteobacteria</taxon>
        <taxon>Caulobacterales</taxon>
        <taxon>Caulobacteraceae</taxon>
        <taxon>Caulobacter</taxon>
    </lineage>
</organism>
<evidence type="ECO:0000259" key="3">
    <source>
        <dbReference type="Pfam" id="PF03061"/>
    </source>
</evidence>
<proteinExistence type="predicted"/>
<dbReference type="Pfam" id="PF03061">
    <property type="entry name" value="4HBT"/>
    <property type="match status" value="1"/>
</dbReference>
<gene>
    <name evidence="4" type="ordered locus">Caul_0342</name>
</gene>
<dbReference type="STRING" id="366602.Caul_0342"/>
<evidence type="ECO:0000256" key="2">
    <source>
        <dbReference type="SAM" id="MobiDB-lite"/>
    </source>
</evidence>
<feature type="region of interest" description="Disordered" evidence="2">
    <location>
        <begin position="1"/>
        <end position="26"/>
    </location>
</feature>
<dbReference type="GO" id="GO:0005829">
    <property type="term" value="C:cytosol"/>
    <property type="evidence" value="ECO:0007669"/>
    <property type="project" value="TreeGrafter"/>
</dbReference>
<sequence>MTTPPPLDAAGDKPQGDRSADLTAGQTGHLPDVLGLEWLEAVPGLVRGRMTVAKHHMAPNGFLHAASVIALADSASGYGCVVSLPTGASGFTTIELKSNFLGTARQGDGVACEARLAHGGRNTQVWDAVVTAEATGKTMALFRCTQMVLYPKA</sequence>
<feature type="compositionally biased region" description="Basic and acidic residues" evidence="2">
    <location>
        <begin position="10"/>
        <end position="20"/>
    </location>
</feature>
<dbReference type="SUPFAM" id="SSF54637">
    <property type="entry name" value="Thioesterase/thiol ester dehydrase-isomerase"/>
    <property type="match status" value="1"/>
</dbReference>
<dbReference type="Gene3D" id="3.10.129.10">
    <property type="entry name" value="Hotdog Thioesterase"/>
    <property type="match status" value="1"/>
</dbReference>
<dbReference type="PANTHER" id="PTHR43240:SF8">
    <property type="entry name" value="PHENYLACETIC ACID DEGRADATION-RELATED PROTEIN"/>
    <property type="match status" value="1"/>
</dbReference>
<dbReference type="CDD" id="cd03443">
    <property type="entry name" value="PaaI_thioesterase"/>
    <property type="match status" value="1"/>
</dbReference>
<dbReference type="InterPro" id="IPR006683">
    <property type="entry name" value="Thioestr_dom"/>
</dbReference>
<dbReference type="EMBL" id="CP000927">
    <property type="protein sequence ID" value="ABZ69479.1"/>
    <property type="molecule type" value="Genomic_DNA"/>
</dbReference>